<reference evidence="2" key="2">
    <citation type="journal article" date="2023" name="Commun. Biol.">
        <title>Intrasexual cuticular hydrocarbon dimorphism in a wasp sheds light on hydrocarbon biosynthesis genes in Hymenoptera.</title>
        <authorList>
            <person name="Moris V.C."/>
            <person name="Podsiadlowski L."/>
            <person name="Martin S."/>
            <person name="Oeyen J.P."/>
            <person name="Donath A."/>
            <person name="Petersen M."/>
            <person name="Wilbrandt J."/>
            <person name="Misof B."/>
            <person name="Liedtke D."/>
            <person name="Thamm M."/>
            <person name="Scheiner R."/>
            <person name="Schmitt T."/>
            <person name="Niehuis O."/>
        </authorList>
    </citation>
    <scope>NUCLEOTIDE SEQUENCE</scope>
    <source>
        <strain evidence="2">GBR_01_08_01A</strain>
    </source>
</reference>
<sequence length="179" mass="20336">MEEGSKIPIPLNKNFQKNDISDNGDSHLKVITPCVSNITSSLNRITKSFTKLHINYGTTKLESDVIEDEKCHAGNIQNIIATMGLILIQPLLPNLLYLGKIDDIFGSVNEPMYIVYPTLEKINILNIGDRVYFHPNNPNTQFIINGVTVAYSTIFRKSQVNIDRHVDRKRENRKRGNKN</sequence>
<dbReference type="EMBL" id="JAIFRP010004408">
    <property type="protein sequence ID" value="KAK2576138.1"/>
    <property type="molecule type" value="Genomic_DNA"/>
</dbReference>
<evidence type="ECO:0000313" key="2">
    <source>
        <dbReference type="EMBL" id="KAK2576138.1"/>
    </source>
</evidence>
<comment type="subcellular location">
    <subcellularLocation>
        <location evidence="1">Nucleus</location>
        <location evidence="1">Nucleolus</location>
    </subcellularLocation>
</comment>
<evidence type="ECO:0000313" key="3">
    <source>
        <dbReference type="Proteomes" id="UP001258017"/>
    </source>
</evidence>
<keyword evidence="1" id="KW-0698">rRNA processing</keyword>
<dbReference type="GO" id="GO:0005730">
    <property type="term" value="C:nucleolus"/>
    <property type="evidence" value="ECO:0007669"/>
    <property type="project" value="UniProtKB-SubCell"/>
</dbReference>
<keyword evidence="1" id="KW-0687">Ribonucleoprotein</keyword>
<dbReference type="Gene3D" id="2.40.10.230">
    <property type="entry name" value="Probable tRNA pseudouridine synthase domain"/>
    <property type="match status" value="1"/>
</dbReference>
<name>A0AAD9VIR7_9HYME</name>
<keyword evidence="3" id="KW-1185">Reference proteome</keyword>
<dbReference type="GO" id="GO:0003723">
    <property type="term" value="F:RNA binding"/>
    <property type="evidence" value="ECO:0007669"/>
    <property type="project" value="UniProtKB-KW"/>
</dbReference>
<reference evidence="2" key="1">
    <citation type="submission" date="2021-08" db="EMBL/GenBank/DDBJ databases">
        <authorList>
            <person name="Misof B."/>
            <person name="Oliver O."/>
            <person name="Podsiadlowski L."/>
            <person name="Donath A."/>
            <person name="Peters R."/>
            <person name="Mayer C."/>
            <person name="Rust J."/>
            <person name="Gunkel S."/>
            <person name="Lesny P."/>
            <person name="Martin S."/>
            <person name="Oeyen J.P."/>
            <person name="Petersen M."/>
            <person name="Panagiotis P."/>
            <person name="Wilbrandt J."/>
            <person name="Tanja T."/>
        </authorList>
    </citation>
    <scope>NUCLEOTIDE SEQUENCE</scope>
    <source>
        <strain evidence="2">GBR_01_08_01A</strain>
        <tissue evidence="2">Thorax + abdomen</tissue>
    </source>
</reference>
<keyword evidence="1" id="KW-0690">Ribosome biogenesis</keyword>
<evidence type="ECO:0000256" key="1">
    <source>
        <dbReference type="RuleBase" id="RU364004"/>
    </source>
</evidence>
<gene>
    <name evidence="2" type="ORF">KPH14_007467</name>
</gene>
<protein>
    <recommendedName>
        <fullName evidence="1">H/ACA ribonucleoprotein complex subunit</fullName>
    </recommendedName>
</protein>
<dbReference type="InterPro" id="IPR038664">
    <property type="entry name" value="Gar1/Naf1_Cbf5-bd_sf"/>
</dbReference>
<proteinExistence type="inferred from homology"/>
<comment type="subunit">
    <text evidence="1">Component of the small nucleolar ribonucleoprotein particles containing H/ACA-type snoRNAs (H/ACA snoRNPs).</text>
</comment>
<organism evidence="2 3">
    <name type="scientific">Odynerus spinipes</name>
    <dbReference type="NCBI Taxonomy" id="1348599"/>
    <lineage>
        <taxon>Eukaryota</taxon>
        <taxon>Metazoa</taxon>
        <taxon>Ecdysozoa</taxon>
        <taxon>Arthropoda</taxon>
        <taxon>Hexapoda</taxon>
        <taxon>Insecta</taxon>
        <taxon>Pterygota</taxon>
        <taxon>Neoptera</taxon>
        <taxon>Endopterygota</taxon>
        <taxon>Hymenoptera</taxon>
        <taxon>Apocrita</taxon>
        <taxon>Aculeata</taxon>
        <taxon>Vespoidea</taxon>
        <taxon>Vespidae</taxon>
        <taxon>Eumeninae</taxon>
        <taxon>Odynerus</taxon>
    </lineage>
</organism>
<comment type="similarity">
    <text evidence="1">Belongs to the GAR1 family.</text>
</comment>
<dbReference type="SUPFAM" id="SSF50447">
    <property type="entry name" value="Translation proteins"/>
    <property type="match status" value="1"/>
</dbReference>
<dbReference type="InterPro" id="IPR009000">
    <property type="entry name" value="Transl_B-barrel_sf"/>
</dbReference>
<keyword evidence="1" id="KW-0539">Nucleus</keyword>
<keyword evidence="1" id="KW-0694">RNA-binding</keyword>
<comment type="function">
    <text evidence="1">Required for ribosome biogenesis. Part of a complex which catalyzes pseudouridylation of rRNA. This involves the isomerization of uridine such that the ribose is subsequently attached to C5, instead of the normal N1. Pseudouridine ("psi") residues may serve to stabilize the conformation of rRNAs.</text>
</comment>
<accession>A0AAD9VIR7</accession>
<dbReference type="InterPro" id="IPR007504">
    <property type="entry name" value="H/ACA_rnp_Gar1/Naf1"/>
</dbReference>
<dbReference type="Proteomes" id="UP001258017">
    <property type="component" value="Unassembled WGS sequence"/>
</dbReference>
<comment type="caution">
    <text evidence="2">The sequence shown here is derived from an EMBL/GenBank/DDBJ whole genome shotgun (WGS) entry which is preliminary data.</text>
</comment>
<dbReference type="GO" id="GO:0006364">
    <property type="term" value="P:rRNA processing"/>
    <property type="evidence" value="ECO:0007669"/>
    <property type="project" value="UniProtKB-KW"/>
</dbReference>
<dbReference type="GO" id="GO:0001522">
    <property type="term" value="P:pseudouridine synthesis"/>
    <property type="evidence" value="ECO:0007669"/>
    <property type="project" value="InterPro"/>
</dbReference>
<dbReference type="AlphaFoldDB" id="A0AAD9VIR7"/>
<dbReference type="GO" id="GO:1990904">
    <property type="term" value="C:ribonucleoprotein complex"/>
    <property type="evidence" value="ECO:0007669"/>
    <property type="project" value="UniProtKB-KW"/>
</dbReference>
<dbReference type="Pfam" id="PF04410">
    <property type="entry name" value="Gar1"/>
    <property type="match status" value="1"/>
</dbReference>